<feature type="region of interest" description="Disordered" evidence="5">
    <location>
        <begin position="43"/>
        <end position="74"/>
    </location>
</feature>
<dbReference type="SUPFAM" id="SSF69318">
    <property type="entry name" value="Integrin alpha N-terminal domain"/>
    <property type="match status" value="1"/>
</dbReference>
<feature type="signal peptide" evidence="6">
    <location>
        <begin position="1"/>
        <end position="19"/>
    </location>
</feature>
<dbReference type="PANTHER" id="PTHR32305:SF15">
    <property type="entry name" value="PROTEIN RHSA-RELATED"/>
    <property type="match status" value="1"/>
</dbReference>
<dbReference type="EMBL" id="JBHMEX010000052">
    <property type="protein sequence ID" value="MFB9065519.1"/>
    <property type="molecule type" value="Genomic_DNA"/>
</dbReference>
<dbReference type="Gene3D" id="2.180.10.10">
    <property type="entry name" value="RHS repeat-associated core"/>
    <property type="match status" value="2"/>
</dbReference>
<dbReference type="InterPro" id="IPR003284">
    <property type="entry name" value="Sal_SpvB"/>
</dbReference>
<organism evidence="7 8">
    <name type="scientific">Flavobacterium branchiarum</name>
    <dbReference type="NCBI Taxonomy" id="1114870"/>
    <lineage>
        <taxon>Bacteria</taxon>
        <taxon>Pseudomonadati</taxon>
        <taxon>Bacteroidota</taxon>
        <taxon>Flavobacteriia</taxon>
        <taxon>Flavobacteriales</taxon>
        <taxon>Flavobacteriaceae</taxon>
        <taxon>Flavobacterium</taxon>
    </lineage>
</organism>
<feature type="compositionally biased region" description="Low complexity" evidence="5">
    <location>
        <begin position="49"/>
        <end position="69"/>
    </location>
</feature>
<sequence length="2256" mass="252750">MKKLYFTSLLLISICYVAAQNDEGTPVTEIKIIERVSNKIETQDDLSNKSDVTTTKKSTLSTLNSGTSSEVGTTEGQLSVSLAGNANYSIPIAVPPGINGVEPRVSLNYNSNRGLVGTAARGWDIGGISTITRIPTTRYHDNRIGTVELNSSDRFALDGQRLMIKNNTSGTYGADGTIYETENYSNLKIVSYGTHPDGANFGPAYFIVEYPDGSKAYFGRSPSSCSKTEWAINYWENPQGIGISYFYKLTNNSLTIASIKYGSSRGEQPINDIQFVYENRIFPENSYVGGHNIIRDKKIKEIKVSGNTIGYRNYFITSPEGDRIYSITEKSGDNSISYNPTLFKYDQTHEKSSYLAVETKLNLKNINSLNAVTVSGDFDGDGSMDTIIYPTIGPEAKKVYWLYTDIQSKKLNIAVQHNVGAFDEIFPTTWLSWNNKIMPQGWTVLKKNGTEYTFTVYSTGLSSPLHKQYERTVTIPKTVYPKKVVSGDFNGDGLTDVLIIDSQDSKGNIVTGKKVYFVDLKRDNTTNFITSPGQLKTTLSTTARVEVADFNGDGKSDLFVFDNGFLTIYSLNEENKLIVLYRNPKIDPTLSTGFPNKTTTMPILIGDYNGDGKADFIIPKAYRSSEWYKYTSTGTTMIKELKSYLPVLEKNDSNNSYNYITTDFNNDGKADLVRIQSSRDRSINQGFITIASYPNVNGDFTGNPSWAGTGNKPDINMYALPAYLPQTRQSSNSGTTQIKSTLAIGFINQNKIHFFNSAYDYTKSNNLTSITNGNGVKDIISYVPLDSKYTKDNRYRPIYEPSMQLTNYPYLDIEIDRNTYVVSKLERQSATTYKKKTFSYYGAVTNLEGLGFLGFRSTASTNWHDDSTPIISYISGFDMNLRGANTQNYMVLGEELPLLAARTPTAKTTTKENDYTLSRNSFSSRLSPEADIYLKAPINFITKSIITYEKNLTSNNVFSLQNINTKEYNSLENTNSEITSDYDNFNNLIKATTVLKEGETVVQTNITDIAYESLAAPYIIGRPISKKESTAISGDLMTSQETYQYNGEQLLHKIEKKGTNTATVTEDNLYDRFGNITQKTITAPDLVPRITNYQYDTSGRFLTKAIDTERLETFFANNPNNGTLESRTDAYGITTSYTYDKWFKTLTSKNEKLNKTVSYSYKKNAFETLFTTKGDASDGSYMETTFDDLGRKTKSGIKDVTGKMAFVSYLYDINDRNYKVSEPYFGSTPTQWNETKFDKYGRTIETVSFTGRSSTMSYSGLTTTFTDGLKNKIATKNALGGIVSMKENTGGTINYSYFANGNLKQTSYNGTTIKIEQDGWGRKTKLRDATAGTFAYDTNDFGELNTETSQNGGVITTITRDAVGKPIKKTITGPFTDSETTYAYDPTTKLPTVTTFTDKLQPTGFNTIITKLTYDPDYKRVVTIVEDKIGYARFTKTFTYDDLGRIDTETKKAEIGSKSSALTTKYNYKNGAVYQILDNATSQVLWQTNTLNAKGQILENTIGNGIKMTNEYDAAGYLKKIQHDKTAEPTSNIMTLETDFDKKTDNLNSRTNTMFGNWGEVFEYDDLERLTQFTNSIGEQETQNYEPSGRIKENNLGTYKYEEETKPNQNTSIELTPEAENYYKERGLVFYDGMEDNTGWATDAYEAEKITYRNPACIGDYGLLLTTAEPNNINYVTSDKIIQIDNATDTEYTFSARVLSSGPKAEIQLLEYKDNETDAFKTEILTTKTKDSCIYIRKTFTIPAAIKQLRVRLNIVGTKKDTGDVLFDEITLQRTDRNPLSNRNLKLTVDYNAFKSPVQIKETGVDVINFTYNDNNQRSSMFYGNLQNSNTSKPSQKHYAADGSMEIKQNTVTGALEFITYIAGDGYSAPIVAKSDGDNTPDYLYLHRDYQGSIMAITDANGVVLEKRLYDAWGKISKVQDGKGNDLPELIVLDRGYTGHEHLQSVGLINMNARLYDPMLHRFLSVDNYIQDPTNTQNYNQYGYVLNNPLKYTDPSGNQASGNGKDCVDCGPNETSQTLIGNALQYLKDNWDDLGIKDWANRNFNFKKWDRWRKDKISLNNIFGRNKNNEPVNRSSYVNMNSMNTPSIYRNLKAAPVLATNTTLVGIGFGIDKYSSKIDKLANLNNFKIQSYNPNNNYEFMNSSSGITDGKVYMEGTKTSTNSLNSFGKSVRIAGYATSTLGLGMSLIEYSEGRISGPVLVTDIFMTALSYAPPYGTGISAFYFMGVRSTSTYFTHKSIDFYELRKIKIDNTRVRN</sequence>
<evidence type="ECO:0000256" key="6">
    <source>
        <dbReference type="SAM" id="SignalP"/>
    </source>
</evidence>
<reference evidence="7 8" key="1">
    <citation type="submission" date="2024-09" db="EMBL/GenBank/DDBJ databases">
        <authorList>
            <person name="Sun Q."/>
            <person name="Mori K."/>
        </authorList>
    </citation>
    <scope>NUCLEOTIDE SEQUENCE [LARGE SCALE GENOMIC DNA]</scope>
    <source>
        <strain evidence="7 8">CECT 7908</strain>
    </source>
</reference>
<feature type="chain" id="PRO_5047105440" evidence="6">
    <location>
        <begin position="20"/>
        <end position="2256"/>
    </location>
</feature>
<comment type="caution">
    <text evidence="7">The sequence shown here is derived from an EMBL/GenBank/DDBJ whole genome shotgun (WGS) entry which is preliminary data.</text>
</comment>
<dbReference type="Proteomes" id="UP001589589">
    <property type="component" value="Unassembled WGS sequence"/>
</dbReference>
<dbReference type="Pfam" id="PF03534">
    <property type="entry name" value="SpvB"/>
    <property type="match status" value="1"/>
</dbReference>
<evidence type="ECO:0000313" key="8">
    <source>
        <dbReference type="Proteomes" id="UP001589589"/>
    </source>
</evidence>
<dbReference type="InterPro" id="IPR028994">
    <property type="entry name" value="Integrin_alpha_N"/>
</dbReference>
<evidence type="ECO:0000313" key="7">
    <source>
        <dbReference type="EMBL" id="MFB9065519.1"/>
    </source>
</evidence>
<evidence type="ECO:0000256" key="5">
    <source>
        <dbReference type="SAM" id="MobiDB-lite"/>
    </source>
</evidence>
<dbReference type="InterPro" id="IPR022385">
    <property type="entry name" value="Rhs_assc_core"/>
</dbReference>
<comment type="subcellular location">
    <subcellularLocation>
        <location evidence="1">Secreted</location>
    </subcellularLocation>
</comment>
<evidence type="ECO:0000256" key="1">
    <source>
        <dbReference type="ARBA" id="ARBA00004613"/>
    </source>
</evidence>
<keyword evidence="3 6" id="KW-0732">Signal</keyword>
<evidence type="ECO:0000256" key="4">
    <source>
        <dbReference type="ARBA" id="ARBA00023026"/>
    </source>
</evidence>
<keyword evidence="8" id="KW-1185">Reference proteome</keyword>
<dbReference type="Gene3D" id="2.130.10.130">
    <property type="entry name" value="Integrin alpha, N-terminal"/>
    <property type="match status" value="1"/>
</dbReference>
<dbReference type="PANTHER" id="PTHR32305">
    <property type="match status" value="1"/>
</dbReference>
<dbReference type="InterPro" id="IPR013517">
    <property type="entry name" value="FG-GAP"/>
</dbReference>
<keyword evidence="2" id="KW-0964">Secreted</keyword>
<name>A0ABV5FPN7_9FLAO</name>
<gene>
    <name evidence="7" type="ORF">ACFFUQ_15970</name>
</gene>
<keyword evidence="4" id="KW-0843">Virulence</keyword>
<dbReference type="InterPro" id="IPR050708">
    <property type="entry name" value="T6SS_VgrG/RHS"/>
</dbReference>
<evidence type="ECO:0000256" key="2">
    <source>
        <dbReference type="ARBA" id="ARBA00022525"/>
    </source>
</evidence>
<dbReference type="RefSeq" id="WP_290267940.1">
    <property type="nucleotide sequence ID" value="NZ_JAUFQQ010000005.1"/>
</dbReference>
<evidence type="ECO:0000256" key="3">
    <source>
        <dbReference type="ARBA" id="ARBA00022729"/>
    </source>
</evidence>
<proteinExistence type="predicted"/>
<dbReference type="NCBIfam" id="TIGR03696">
    <property type="entry name" value="Rhs_assc_core"/>
    <property type="match status" value="1"/>
</dbReference>
<protein>
    <submittedName>
        <fullName evidence="7">FG-GAP-like repeat-containing protein</fullName>
    </submittedName>
</protein>
<dbReference type="Pfam" id="PF13517">
    <property type="entry name" value="FG-GAP_3"/>
    <property type="match status" value="1"/>
</dbReference>
<accession>A0ABV5FPN7</accession>